<dbReference type="Gene3D" id="3.40.50.1820">
    <property type="entry name" value="alpha/beta hydrolase"/>
    <property type="match status" value="1"/>
</dbReference>
<keyword evidence="3" id="KW-0325">Glycoprotein</keyword>
<evidence type="ECO:0000256" key="2">
    <source>
        <dbReference type="ARBA" id="ARBA00022729"/>
    </source>
</evidence>
<dbReference type="EMBL" id="OB663896">
    <property type="protein sequence ID" value="CAD7231816.1"/>
    <property type="molecule type" value="Genomic_DNA"/>
</dbReference>
<dbReference type="AlphaFoldDB" id="A0A7R8ZU25"/>
<dbReference type="InterPro" id="IPR019819">
    <property type="entry name" value="Carboxylesterase_B_CS"/>
</dbReference>
<dbReference type="InterPro" id="IPR029058">
    <property type="entry name" value="AB_hydrolase_fold"/>
</dbReference>
<reference evidence="4" key="1">
    <citation type="submission" date="2020-11" db="EMBL/GenBank/DDBJ databases">
        <authorList>
            <person name="Tran Van P."/>
        </authorList>
    </citation>
    <scope>NUCLEOTIDE SEQUENCE</scope>
</reference>
<evidence type="ECO:0000256" key="3">
    <source>
        <dbReference type="ARBA" id="ARBA00023180"/>
    </source>
</evidence>
<dbReference type="PROSITE" id="PS00941">
    <property type="entry name" value="CARBOXYLESTERASE_B_2"/>
    <property type="match status" value="1"/>
</dbReference>
<accession>A0A7R8ZU25</accession>
<dbReference type="Pfam" id="PF00135">
    <property type="entry name" value="COesterase"/>
    <property type="match status" value="1"/>
</dbReference>
<protein>
    <submittedName>
        <fullName evidence="4">Uncharacterized protein</fullName>
    </submittedName>
</protein>
<dbReference type="PANTHER" id="PTHR43903">
    <property type="entry name" value="NEUROLIGIN"/>
    <property type="match status" value="1"/>
</dbReference>
<dbReference type="InterPro" id="IPR002018">
    <property type="entry name" value="CarbesteraseB"/>
</dbReference>
<gene>
    <name evidence="4" type="ORF">CTOB1V02_LOCUS9659</name>
</gene>
<dbReference type="OrthoDB" id="3200163at2759"/>
<organism evidence="4">
    <name type="scientific">Cyprideis torosa</name>
    <dbReference type="NCBI Taxonomy" id="163714"/>
    <lineage>
        <taxon>Eukaryota</taxon>
        <taxon>Metazoa</taxon>
        <taxon>Ecdysozoa</taxon>
        <taxon>Arthropoda</taxon>
        <taxon>Crustacea</taxon>
        <taxon>Oligostraca</taxon>
        <taxon>Ostracoda</taxon>
        <taxon>Podocopa</taxon>
        <taxon>Podocopida</taxon>
        <taxon>Cytherocopina</taxon>
        <taxon>Cytheroidea</taxon>
        <taxon>Cytherideidae</taxon>
        <taxon>Cyprideis</taxon>
    </lineage>
</organism>
<evidence type="ECO:0000256" key="1">
    <source>
        <dbReference type="ARBA" id="ARBA00005964"/>
    </source>
</evidence>
<dbReference type="InterPro" id="IPR051093">
    <property type="entry name" value="Neuroligin/BSAL"/>
</dbReference>
<comment type="similarity">
    <text evidence="1">Belongs to the type-B carboxylesterase/lipase family.</text>
</comment>
<sequence>MAQNVFFSPYSFYSLQRLVPYLRNQSEDCLYLNIYAPVTGNRRNLMSVVVFIHGESFDWGTGNVYDGRTLAGYGQIVVVTFNYRLGALGYLRPNAAGGSVANFALLDQIAALNWIKENIEQFGGDPRSVTVMGHGAGAVATHLLMTSPVAHGNGKATGESRAFVAYSISGNTI</sequence>
<dbReference type="SUPFAM" id="SSF53474">
    <property type="entry name" value="alpha/beta-Hydrolases"/>
    <property type="match status" value="1"/>
</dbReference>
<name>A0A7R8ZU25_9CRUS</name>
<proteinExistence type="inferred from homology"/>
<keyword evidence="2" id="KW-0732">Signal</keyword>
<evidence type="ECO:0000313" key="4">
    <source>
        <dbReference type="EMBL" id="CAD7231816.1"/>
    </source>
</evidence>